<sequence length="317" mass="35565">VKMEPASKKMKFDTPSTLRMETVVDCSLTRDIESVKVCVGRILERKYTRSVILDLNSKHPIPSLSHLKRVKNDRIILCLRNTVDGVTKFLNDLNIDCTHLGDFAIVEVAKDAPITRRHFESANSKWPCNFHENKQLEKLVNNIFPVDELDLHEKWMRVAVEAAKEAGRICATVVVDSSTDTLVAKSADNRNYHPMQHSVMLAVDLVARSQGGGAWPLLSIGQYNKPTESKILDDPDVGPYLCTGYDVYTTREPCIMCAMALIHSRAKRVFYGAPSKNGSLGSSAKIHVVKELNHHYQAFRGLLRSDCEQLLSNNQCT</sequence>
<dbReference type="EMBL" id="GDHC01017845">
    <property type="protein sequence ID" value="JAQ00784.1"/>
    <property type="molecule type" value="Transcribed_RNA"/>
</dbReference>
<dbReference type="GO" id="GO:0005634">
    <property type="term" value="C:nucleus"/>
    <property type="evidence" value="ECO:0007669"/>
    <property type="project" value="TreeGrafter"/>
</dbReference>
<dbReference type="PANTHER" id="PTHR11079">
    <property type="entry name" value="CYTOSINE DEAMINASE FAMILY MEMBER"/>
    <property type="match status" value="1"/>
</dbReference>
<dbReference type="AlphaFoldDB" id="A0A146KWB5"/>
<gene>
    <name evidence="4" type="primary">adat3</name>
    <name evidence="4" type="ORF">g.54813</name>
</gene>
<dbReference type="InterPro" id="IPR002125">
    <property type="entry name" value="CMP_dCMP_dom"/>
</dbReference>
<dbReference type="GO" id="GO:0052717">
    <property type="term" value="F:tRNA-specific adenosine-34 deaminase activity"/>
    <property type="evidence" value="ECO:0007669"/>
    <property type="project" value="TreeGrafter"/>
</dbReference>
<dbReference type="Pfam" id="PF00383">
    <property type="entry name" value="dCMP_cyt_deam_1"/>
    <property type="match status" value="1"/>
</dbReference>
<dbReference type="GO" id="GO:0005737">
    <property type="term" value="C:cytoplasm"/>
    <property type="evidence" value="ECO:0007669"/>
    <property type="project" value="TreeGrafter"/>
</dbReference>
<reference evidence="4" key="1">
    <citation type="journal article" date="2016" name="Gigascience">
        <title>De novo construction of an expanded transcriptome assembly for the western tarnished plant bug, Lygus hesperus.</title>
        <authorList>
            <person name="Tassone E.E."/>
            <person name="Geib S.M."/>
            <person name="Hall B."/>
            <person name="Fabrick J.A."/>
            <person name="Brent C.S."/>
            <person name="Hull J.J."/>
        </authorList>
    </citation>
    <scope>NUCLEOTIDE SEQUENCE</scope>
</reference>
<evidence type="ECO:0000313" key="4">
    <source>
        <dbReference type="EMBL" id="JAQ00784.1"/>
    </source>
</evidence>
<dbReference type="PANTHER" id="PTHR11079:SF156">
    <property type="entry name" value="INACTIVE TRNA-SPECIFIC ADENOSINE DEAMINASE-LIKE PROTEIN 3-RELATED"/>
    <property type="match status" value="1"/>
</dbReference>
<protein>
    <submittedName>
        <fullName evidence="4">tRNA-specific adenosine deaminase-like protein 3</fullName>
    </submittedName>
</protein>
<comment type="similarity">
    <text evidence="2">Belongs to the cytidine and deoxycytidylate deaminase family. ADAT3 subfamily.</text>
</comment>
<dbReference type="PROSITE" id="PS51747">
    <property type="entry name" value="CYT_DCMP_DEAMINASES_2"/>
    <property type="match status" value="1"/>
</dbReference>
<evidence type="ECO:0000256" key="2">
    <source>
        <dbReference type="ARBA" id="ARBA00038160"/>
    </source>
</evidence>
<name>A0A146KWB5_LYGHE</name>
<dbReference type="Gene3D" id="3.40.140.10">
    <property type="entry name" value="Cytidine Deaminase, domain 2"/>
    <property type="match status" value="1"/>
</dbReference>
<evidence type="ECO:0000256" key="1">
    <source>
        <dbReference type="ARBA" id="ARBA00022694"/>
    </source>
</evidence>
<evidence type="ECO:0000259" key="3">
    <source>
        <dbReference type="PROSITE" id="PS51747"/>
    </source>
</evidence>
<keyword evidence="1" id="KW-0819">tRNA processing</keyword>
<dbReference type="SUPFAM" id="SSF53927">
    <property type="entry name" value="Cytidine deaminase-like"/>
    <property type="match status" value="1"/>
</dbReference>
<feature type="domain" description="CMP/dCMP-type deaminase" evidence="3">
    <location>
        <begin position="150"/>
        <end position="299"/>
    </location>
</feature>
<organism evidence="4">
    <name type="scientific">Lygus hesperus</name>
    <name type="common">Western plant bug</name>
    <dbReference type="NCBI Taxonomy" id="30085"/>
    <lineage>
        <taxon>Eukaryota</taxon>
        <taxon>Metazoa</taxon>
        <taxon>Ecdysozoa</taxon>
        <taxon>Arthropoda</taxon>
        <taxon>Hexapoda</taxon>
        <taxon>Insecta</taxon>
        <taxon>Pterygota</taxon>
        <taxon>Neoptera</taxon>
        <taxon>Paraneoptera</taxon>
        <taxon>Hemiptera</taxon>
        <taxon>Heteroptera</taxon>
        <taxon>Panheteroptera</taxon>
        <taxon>Cimicomorpha</taxon>
        <taxon>Miridae</taxon>
        <taxon>Mirini</taxon>
        <taxon>Lygus</taxon>
    </lineage>
</organism>
<dbReference type="InterPro" id="IPR016193">
    <property type="entry name" value="Cytidine_deaminase-like"/>
</dbReference>
<dbReference type="CDD" id="cd01285">
    <property type="entry name" value="nucleoside_deaminase"/>
    <property type="match status" value="1"/>
</dbReference>
<accession>A0A146KWB5</accession>
<feature type="non-terminal residue" evidence="4">
    <location>
        <position position="1"/>
    </location>
</feature>
<dbReference type="GO" id="GO:0008033">
    <property type="term" value="P:tRNA processing"/>
    <property type="evidence" value="ECO:0007669"/>
    <property type="project" value="UniProtKB-KW"/>
</dbReference>
<proteinExistence type="inferred from homology"/>